<dbReference type="OrthoDB" id="9781413at2"/>
<dbReference type="SFLD" id="SFLDG01144">
    <property type="entry name" value="C2.B.4:_PGP_Like"/>
    <property type="match status" value="1"/>
</dbReference>
<dbReference type="CDD" id="cd07516">
    <property type="entry name" value="HAD_Pase"/>
    <property type="match status" value="1"/>
</dbReference>
<dbReference type="InterPro" id="IPR036412">
    <property type="entry name" value="HAD-like_sf"/>
</dbReference>
<name>A0A1M4S9X6_9FIRM</name>
<dbReference type="RefSeq" id="WP_073269175.1">
    <property type="nucleotide sequence ID" value="NZ_FQTU01000001.1"/>
</dbReference>
<dbReference type="PROSITE" id="PS01229">
    <property type="entry name" value="COF_2"/>
    <property type="match status" value="1"/>
</dbReference>
<sequence length="283" mass="31604">MNYKLLVLDIDGTLIRSNHSLSQRNIKLIEKARKRGVKVTLASGRNYSNMEHIIKKLKIIEPVVSNDGAYIKEPVSNKVYHSLRLEIEALKEILGTLDRLNLTYTMHLDDKTLSNKGLSYLSFVKALGLKAIFIGLNEKDNRFSMAHGKIVKALGNEFKSPFKLSMFANKPGSKEMAEASRIIIENYSKIVKISYSGGKNFEILPVGMSKAVGIEVLEKSLNIKREEIIAVGDSYNDIEMIKRAGLGIAMGNASDEVKRHADFITDTNDLDGVAKVIERHILL</sequence>
<dbReference type="PANTHER" id="PTHR10000:SF8">
    <property type="entry name" value="HAD SUPERFAMILY HYDROLASE-LIKE, TYPE 3"/>
    <property type="match status" value="1"/>
</dbReference>
<proteinExistence type="predicted"/>
<accession>A0A1M4S9X6</accession>
<dbReference type="GO" id="GO:0000287">
    <property type="term" value="F:magnesium ion binding"/>
    <property type="evidence" value="ECO:0007669"/>
    <property type="project" value="TreeGrafter"/>
</dbReference>
<dbReference type="SFLD" id="SFLDG01140">
    <property type="entry name" value="C2.B:_Phosphomannomutase_and_P"/>
    <property type="match status" value="1"/>
</dbReference>
<organism evidence="1 2">
    <name type="scientific">Alkalibacter saccharofermentans DSM 14828</name>
    <dbReference type="NCBI Taxonomy" id="1120975"/>
    <lineage>
        <taxon>Bacteria</taxon>
        <taxon>Bacillati</taxon>
        <taxon>Bacillota</taxon>
        <taxon>Clostridia</taxon>
        <taxon>Eubacteriales</taxon>
        <taxon>Eubacteriaceae</taxon>
        <taxon>Alkalibacter</taxon>
    </lineage>
</organism>
<evidence type="ECO:0000313" key="1">
    <source>
        <dbReference type="EMBL" id="SHE29016.1"/>
    </source>
</evidence>
<keyword evidence="2" id="KW-1185">Reference proteome</keyword>
<dbReference type="Pfam" id="PF08282">
    <property type="entry name" value="Hydrolase_3"/>
    <property type="match status" value="1"/>
</dbReference>
<protein>
    <recommendedName>
        <fullName evidence="3">Haloacid dehalogenase-like hydrolase</fullName>
    </recommendedName>
</protein>
<dbReference type="GO" id="GO:0016791">
    <property type="term" value="F:phosphatase activity"/>
    <property type="evidence" value="ECO:0007669"/>
    <property type="project" value="TreeGrafter"/>
</dbReference>
<dbReference type="InterPro" id="IPR000150">
    <property type="entry name" value="Cof"/>
</dbReference>
<dbReference type="Gene3D" id="3.40.50.1000">
    <property type="entry name" value="HAD superfamily/HAD-like"/>
    <property type="match status" value="1"/>
</dbReference>
<dbReference type="EMBL" id="FQTU01000001">
    <property type="protein sequence ID" value="SHE29016.1"/>
    <property type="molecule type" value="Genomic_DNA"/>
</dbReference>
<dbReference type="NCBIfam" id="TIGR00099">
    <property type="entry name" value="Cof-subfamily"/>
    <property type="match status" value="1"/>
</dbReference>
<evidence type="ECO:0000313" key="2">
    <source>
        <dbReference type="Proteomes" id="UP000184251"/>
    </source>
</evidence>
<dbReference type="InterPro" id="IPR023214">
    <property type="entry name" value="HAD_sf"/>
</dbReference>
<dbReference type="SFLD" id="SFLDS00003">
    <property type="entry name" value="Haloacid_Dehalogenase"/>
    <property type="match status" value="1"/>
</dbReference>
<evidence type="ECO:0008006" key="3">
    <source>
        <dbReference type="Google" id="ProtNLM"/>
    </source>
</evidence>
<dbReference type="GO" id="GO:0005829">
    <property type="term" value="C:cytosol"/>
    <property type="evidence" value="ECO:0007669"/>
    <property type="project" value="TreeGrafter"/>
</dbReference>
<gene>
    <name evidence="1" type="ORF">SAMN02746064_00175</name>
</gene>
<dbReference type="Proteomes" id="UP000184251">
    <property type="component" value="Unassembled WGS sequence"/>
</dbReference>
<dbReference type="InterPro" id="IPR006379">
    <property type="entry name" value="HAD-SF_hydro_IIB"/>
</dbReference>
<reference evidence="1 2" key="1">
    <citation type="submission" date="2016-11" db="EMBL/GenBank/DDBJ databases">
        <authorList>
            <person name="Jaros S."/>
            <person name="Januszkiewicz K."/>
            <person name="Wedrychowicz H."/>
        </authorList>
    </citation>
    <scope>NUCLEOTIDE SEQUENCE [LARGE SCALE GENOMIC DNA]</scope>
    <source>
        <strain evidence="1 2">DSM 14828</strain>
    </source>
</reference>
<dbReference type="AlphaFoldDB" id="A0A1M4S9X6"/>
<dbReference type="STRING" id="1120975.SAMN02746064_00175"/>
<dbReference type="PANTHER" id="PTHR10000">
    <property type="entry name" value="PHOSPHOSERINE PHOSPHATASE"/>
    <property type="match status" value="1"/>
</dbReference>
<dbReference type="NCBIfam" id="TIGR01484">
    <property type="entry name" value="HAD-SF-IIB"/>
    <property type="match status" value="1"/>
</dbReference>
<dbReference type="Gene3D" id="3.30.1240.10">
    <property type="match status" value="1"/>
</dbReference>
<dbReference type="SUPFAM" id="SSF56784">
    <property type="entry name" value="HAD-like"/>
    <property type="match status" value="1"/>
</dbReference>